<evidence type="ECO:0000313" key="1">
    <source>
        <dbReference type="EMBL" id="KAK6953721.1"/>
    </source>
</evidence>
<accession>A0AAX6MNF7</accession>
<name>A0AAX6MNF7_9PEZI</name>
<dbReference type="Proteomes" id="UP001369815">
    <property type="component" value="Unassembled WGS sequence"/>
</dbReference>
<dbReference type="AlphaFoldDB" id="A0AAX6MNF7"/>
<evidence type="ECO:0000313" key="2">
    <source>
        <dbReference type="Proteomes" id="UP001369815"/>
    </source>
</evidence>
<dbReference type="EMBL" id="JBANMG010000004">
    <property type="protein sequence ID" value="KAK6953721.1"/>
    <property type="molecule type" value="Genomic_DNA"/>
</dbReference>
<sequence length="179" mass="19810">MQHRAKTEAKLLEFDDHTHLSQGSANAFSRAFSCLLMLGRKPVSLDLDDNLAKFGGDIKESSRLQDSELELRAGAISISFKAFNILQDCTAVRAVKGTPIERQVKQIEDFISLVNGGCPQNVTFYVKDNENFPAPAKPGTASETMALHKKYQLTYLDTNLNIAVAILAFHDDRTDHLAD</sequence>
<reference evidence="1 2" key="1">
    <citation type="journal article" date="2024" name="Front Chem Biol">
        <title>Unveiling the potential of Daldinia eschscholtzii MFLUCC 19-0629 through bioactivity and bioinformatics studies for enhanced sustainable agriculture production.</title>
        <authorList>
            <person name="Brooks S."/>
            <person name="Weaver J.A."/>
            <person name="Klomchit A."/>
            <person name="Alharthi S.A."/>
            <person name="Onlamun T."/>
            <person name="Nurani R."/>
            <person name="Vong T.K."/>
            <person name="Alberti F."/>
            <person name="Greco C."/>
        </authorList>
    </citation>
    <scope>NUCLEOTIDE SEQUENCE [LARGE SCALE GENOMIC DNA]</scope>
    <source>
        <strain evidence="1">MFLUCC 19-0629</strain>
    </source>
</reference>
<protein>
    <submittedName>
        <fullName evidence="1">Uncharacterized protein</fullName>
    </submittedName>
</protein>
<gene>
    <name evidence="1" type="ORF">Daesc_003683</name>
</gene>
<comment type="caution">
    <text evidence="1">The sequence shown here is derived from an EMBL/GenBank/DDBJ whole genome shotgun (WGS) entry which is preliminary data.</text>
</comment>
<keyword evidence="2" id="KW-1185">Reference proteome</keyword>
<proteinExistence type="predicted"/>
<organism evidence="1 2">
    <name type="scientific">Daldinia eschscholtzii</name>
    <dbReference type="NCBI Taxonomy" id="292717"/>
    <lineage>
        <taxon>Eukaryota</taxon>
        <taxon>Fungi</taxon>
        <taxon>Dikarya</taxon>
        <taxon>Ascomycota</taxon>
        <taxon>Pezizomycotina</taxon>
        <taxon>Sordariomycetes</taxon>
        <taxon>Xylariomycetidae</taxon>
        <taxon>Xylariales</taxon>
        <taxon>Hypoxylaceae</taxon>
        <taxon>Daldinia</taxon>
    </lineage>
</organism>